<accession>A0ABD3I4Q3</accession>
<name>A0ABD3I4Q3_9MARC</name>
<evidence type="ECO:0000313" key="3">
    <source>
        <dbReference type="Proteomes" id="UP001633002"/>
    </source>
</evidence>
<comment type="caution">
    <text evidence="2">The sequence shown here is derived from an EMBL/GenBank/DDBJ whole genome shotgun (WGS) entry which is preliminary data.</text>
</comment>
<keyword evidence="3" id="KW-1185">Reference proteome</keyword>
<evidence type="ECO:0000256" key="1">
    <source>
        <dbReference type="SAM" id="MobiDB-lite"/>
    </source>
</evidence>
<evidence type="ECO:0000313" key="2">
    <source>
        <dbReference type="EMBL" id="KAL3698702.1"/>
    </source>
</evidence>
<gene>
    <name evidence="2" type="ORF">R1sor_012778</name>
</gene>
<proteinExistence type="predicted"/>
<dbReference type="EMBL" id="JBJQOH010000002">
    <property type="protein sequence ID" value="KAL3698702.1"/>
    <property type="molecule type" value="Genomic_DNA"/>
</dbReference>
<feature type="region of interest" description="Disordered" evidence="1">
    <location>
        <begin position="124"/>
        <end position="163"/>
    </location>
</feature>
<dbReference type="Proteomes" id="UP001633002">
    <property type="component" value="Unassembled WGS sequence"/>
</dbReference>
<reference evidence="2 3" key="1">
    <citation type="submission" date="2024-09" db="EMBL/GenBank/DDBJ databases">
        <title>Chromosome-scale assembly of Riccia sorocarpa.</title>
        <authorList>
            <person name="Paukszto L."/>
        </authorList>
    </citation>
    <scope>NUCLEOTIDE SEQUENCE [LARGE SCALE GENOMIC DNA]</scope>
    <source>
        <strain evidence="2">LP-2024</strain>
        <tissue evidence="2">Aerial parts of the thallus</tissue>
    </source>
</reference>
<feature type="compositionally biased region" description="Basic and acidic residues" evidence="1">
    <location>
        <begin position="130"/>
        <end position="154"/>
    </location>
</feature>
<feature type="compositionally biased region" description="Basic and acidic residues" evidence="1">
    <location>
        <begin position="1"/>
        <end position="23"/>
    </location>
</feature>
<feature type="region of interest" description="Disordered" evidence="1">
    <location>
        <begin position="1"/>
        <end position="28"/>
    </location>
</feature>
<organism evidence="2 3">
    <name type="scientific">Riccia sorocarpa</name>
    <dbReference type="NCBI Taxonomy" id="122646"/>
    <lineage>
        <taxon>Eukaryota</taxon>
        <taxon>Viridiplantae</taxon>
        <taxon>Streptophyta</taxon>
        <taxon>Embryophyta</taxon>
        <taxon>Marchantiophyta</taxon>
        <taxon>Marchantiopsida</taxon>
        <taxon>Marchantiidae</taxon>
        <taxon>Marchantiales</taxon>
        <taxon>Ricciaceae</taxon>
        <taxon>Riccia</taxon>
    </lineage>
</organism>
<dbReference type="AlphaFoldDB" id="A0ABD3I4Q3"/>
<sequence length="163" mass="18786">MTVMERKGENLRAEVTRSSEQQKRKNSALKFPALPVAWPWLTIKKSQPRKEEEKKWLPSANVRGEEVHTRGRTGIHAALTSESLCTLVEKKKEIERDREKGRGTVRSSPWGHYRVEQISSLDGTSFGRQWRGDADKHEDHSQPRWTTGEKRSREEEAEGPLSL</sequence>
<protein>
    <submittedName>
        <fullName evidence="2">Uncharacterized protein</fullName>
    </submittedName>
</protein>